<gene>
    <name evidence="4 7" type="primary">ureE</name>
    <name evidence="7" type="ORF">E8K88_06950</name>
</gene>
<dbReference type="InterPro" id="IPR012406">
    <property type="entry name" value="UreE"/>
</dbReference>
<evidence type="ECO:0000313" key="7">
    <source>
        <dbReference type="EMBL" id="THJ34254.1"/>
    </source>
</evidence>
<sequence length="239" mass="26459">MILVEKILGNIKDAAWQDKAKQMTIDQLVLEQWEAPKSRLRKASEGGVELAISLSRDAHLHDGDILHVDAASNTAVVAKIGLKDVLVIELQGLESLSPQEILSTCFELGHGLGNQHWPAVIKDTTVYVPLSVDQKVMASVMRTHAYKHIKTSFVPGEQVAAKLSATEVRLLFAGADATPHHHHPAVVQADAHEHAHSHGHAHAHGHSHEHPHSHEHSHEHTHAHEHSHPHEHHDHQHKH</sequence>
<evidence type="ECO:0000256" key="5">
    <source>
        <dbReference type="SAM" id="MobiDB-lite"/>
    </source>
</evidence>
<feature type="compositionally biased region" description="Basic and acidic residues" evidence="5">
    <location>
        <begin position="206"/>
        <end position="239"/>
    </location>
</feature>
<dbReference type="GO" id="GO:0006457">
    <property type="term" value="P:protein folding"/>
    <property type="evidence" value="ECO:0007669"/>
    <property type="project" value="InterPro"/>
</dbReference>
<dbReference type="Proteomes" id="UP000306236">
    <property type="component" value="Unassembled WGS sequence"/>
</dbReference>
<protein>
    <recommendedName>
        <fullName evidence="4">Urease accessory protein UreE</fullName>
    </recommendedName>
</protein>
<name>A0A4S5BNK4_9BURK</name>
<keyword evidence="1 4" id="KW-0963">Cytoplasm</keyword>
<reference evidence="7 8" key="1">
    <citation type="submission" date="2019-04" db="EMBL/GenBank/DDBJ databases">
        <title>Lampropedia sp YIM MLB12 draf genome.</title>
        <authorList>
            <person name="Wang Y.-X."/>
        </authorList>
    </citation>
    <scope>NUCLEOTIDE SEQUENCE [LARGE SCALE GENOMIC DNA]</scope>
    <source>
        <strain evidence="7 8">YIM MLB12</strain>
    </source>
</reference>
<dbReference type="GO" id="GO:0016151">
    <property type="term" value="F:nickel cation binding"/>
    <property type="evidence" value="ECO:0007669"/>
    <property type="project" value="UniProtKB-UniRule"/>
</dbReference>
<keyword evidence="8" id="KW-1185">Reference proteome</keyword>
<comment type="caution">
    <text evidence="7">The sequence shown here is derived from an EMBL/GenBank/DDBJ whole genome shotgun (WGS) entry which is preliminary data.</text>
</comment>
<evidence type="ECO:0000256" key="2">
    <source>
        <dbReference type="ARBA" id="ARBA00022596"/>
    </source>
</evidence>
<keyword evidence="3 4" id="KW-0143">Chaperone</keyword>
<dbReference type="CDD" id="cd00571">
    <property type="entry name" value="UreE"/>
    <property type="match status" value="1"/>
</dbReference>
<dbReference type="SMART" id="SM00988">
    <property type="entry name" value="UreE_N"/>
    <property type="match status" value="1"/>
</dbReference>
<dbReference type="InterPro" id="IPR036118">
    <property type="entry name" value="UreE_N_sf"/>
</dbReference>
<evidence type="ECO:0000256" key="4">
    <source>
        <dbReference type="HAMAP-Rule" id="MF_00822"/>
    </source>
</evidence>
<evidence type="ECO:0000259" key="6">
    <source>
        <dbReference type="SMART" id="SM00988"/>
    </source>
</evidence>
<feature type="region of interest" description="Disordered" evidence="5">
    <location>
        <begin position="188"/>
        <end position="239"/>
    </location>
</feature>
<dbReference type="SUPFAM" id="SSF69287">
    <property type="entry name" value="Urease metallochaperone UreE, N-terminal domain"/>
    <property type="match status" value="1"/>
</dbReference>
<evidence type="ECO:0000256" key="3">
    <source>
        <dbReference type="ARBA" id="ARBA00023186"/>
    </source>
</evidence>
<dbReference type="RefSeq" id="WP_136405929.1">
    <property type="nucleotide sequence ID" value="NZ_SSWX01000007.1"/>
</dbReference>
<accession>A0A4S5BNK4</accession>
<dbReference type="EMBL" id="SSWX01000007">
    <property type="protein sequence ID" value="THJ34254.1"/>
    <property type="molecule type" value="Genomic_DNA"/>
</dbReference>
<dbReference type="HAMAP" id="MF_00822">
    <property type="entry name" value="UreE"/>
    <property type="match status" value="1"/>
</dbReference>
<dbReference type="Gene3D" id="2.60.260.20">
    <property type="entry name" value="Urease metallochaperone UreE, N-terminal domain"/>
    <property type="match status" value="1"/>
</dbReference>
<evidence type="ECO:0000256" key="1">
    <source>
        <dbReference type="ARBA" id="ARBA00022490"/>
    </source>
</evidence>
<comment type="subcellular location">
    <subcellularLocation>
        <location evidence="4">Cytoplasm</location>
    </subcellularLocation>
</comment>
<dbReference type="GO" id="GO:0005737">
    <property type="term" value="C:cytoplasm"/>
    <property type="evidence" value="ECO:0007669"/>
    <property type="project" value="UniProtKB-SubCell"/>
</dbReference>
<dbReference type="GO" id="GO:0051082">
    <property type="term" value="F:unfolded protein binding"/>
    <property type="evidence" value="ECO:0007669"/>
    <property type="project" value="UniProtKB-UniRule"/>
</dbReference>
<comment type="similarity">
    <text evidence="4">Belongs to the UreE family.</text>
</comment>
<dbReference type="AlphaFoldDB" id="A0A4S5BNK4"/>
<dbReference type="InterPro" id="IPR004029">
    <property type="entry name" value="UreE_N"/>
</dbReference>
<comment type="function">
    <text evidence="4">Involved in urease metallocenter assembly. Binds nickel. Probably functions as a nickel donor during metallocenter assembly.</text>
</comment>
<keyword evidence="2 4" id="KW-0533">Nickel</keyword>
<dbReference type="OrthoDB" id="7376380at2"/>
<feature type="domain" description="UreE urease accessory N-terminal" evidence="6">
    <location>
        <begin position="10"/>
        <end position="76"/>
    </location>
</feature>
<proteinExistence type="inferred from homology"/>
<evidence type="ECO:0000313" key="8">
    <source>
        <dbReference type="Proteomes" id="UP000306236"/>
    </source>
</evidence>
<dbReference type="Pfam" id="PF02814">
    <property type="entry name" value="UreE_N"/>
    <property type="match status" value="1"/>
</dbReference>
<organism evidence="7 8">
    <name type="scientific">Lampropedia aestuarii</name>
    <dbReference type="NCBI Taxonomy" id="2562762"/>
    <lineage>
        <taxon>Bacteria</taxon>
        <taxon>Pseudomonadati</taxon>
        <taxon>Pseudomonadota</taxon>
        <taxon>Betaproteobacteria</taxon>
        <taxon>Burkholderiales</taxon>
        <taxon>Comamonadaceae</taxon>
        <taxon>Lampropedia</taxon>
    </lineage>
</organism>